<evidence type="ECO:0000313" key="1">
    <source>
        <dbReference type="Proteomes" id="UP000095283"/>
    </source>
</evidence>
<dbReference type="Gene3D" id="3.40.250.10">
    <property type="entry name" value="Rhodanese-like domain"/>
    <property type="match status" value="1"/>
</dbReference>
<dbReference type="AlphaFoldDB" id="A0A1I7XA84"/>
<name>A0A1I7XA84_HETBA</name>
<dbReference type="Proteomes" id="UP000095283">
    <property type="component" value="Unplaced"/>
</dbReference>
<dbReference type="SUPFAM" id="SSF52821">
    <property type="entry name" value="Rhodanese/Cell cycle control phosphatase"/>
    <property type="match status" value="1"/>
</dbReference>
<proteinExistence type="predicted"/>
<evidence type="ECO:0000313" key="2">
    <source>
        <dbReference type="WBParaSite" id="Hba_14274"/>
    </source>
</evidence>
<protein>
    <submittedName>
        <fullName evidence="2">Rhodanese domain-containing protein</fullName>
    </submittedName>
</protein>
<organism evidence="1 2">
    <name type="scientific">Heterorhabditis bacteriophora</name>
    <name type="common">Entomopathogenic nematode worm</name>
    <dbReference type="NCBI Taxonomy" id="37862"/>
    <lineage>
        <taxon>Eukaryota</taxon>
        <taxon>Metazoa</taxon>
        <taxon>Ecdysozoa</taxon>
        <taxon>Nematoda</taxon>
        <taxon>Chromadorea</taxon>
        <taxon>Rhabditida</taxon>
        <taxon>Rhabditina</taxon>
        <taxon>Rhabditomorpha</taxon>
        <taxon>Strongyloidea</taxon>
        <taxon>Heterorhabditidae</taxon>
        <taxon>Heterorhabditis</taxon>
    </lineage>
</organism>
<accession>A0A1I7XA84</accession>
<dbReference type="InterPro" id="IPR036873">
    <property type="entry name" value="Rhodanese-like_dom_sf"/>
</dbReference>
<dbReference type="WBParaSite" id="Hba_14274">
    <property type="protein sequence ID" value="Hba_14274"/>
    <property type="gene ID" value="Hba_14274"/>
</dbReference>
<keyword evidence="1" id="KW-1185">Reference proteome</keyword>
<reference evidence="2" key="1">
    <citation type="submission" date="2016-11" db="UniProtKB">
        <authorList>
            <consortium name="WormBaseParasite"/>
        </authorList>
    </citation>
    <scope>IDENTIFICATION</scope>
</reference>
<sequence length="82" mass="9700">MTVLRDSMEISASALAALVRNSDRTTLIVDCRCCSEFNQSHVRYAVNSFFSKMMRRRLFENKSFYDYSFYTLYFFGYELIGD</sequence>